<proteinExistence type="predicted"/>
<evidence type="ECO:0000259" key="2">
    <source>
        <dbReference type="Pfam" id="PF00171"/>
    </source>
</evidence>
<dbReference type="Pfam" id="PF00171">
    <property type="entry name" value="Aldedh"/>
    <property type="match status" value="1"/>
</dbReference>
<dbReference type="InterPro" id="IPR016161">
    <property type="entry name" value="Ald_DH/histidinol_DH"/>
</dbReference>
<sequence length="442" mass="44881">MHDVIAAAAAVGPEMATWSAARRRDLLYACADSLSAAGAQIVATARDETGLTETRLSAELERTVGQLRLLGDFVAAGRHQPARLSPGVAAGGADVFALSVPIGPVAVFAASNFPLAFGVAGGDTASALAAGCPVVVKAHPAQPATSRLVTGRLAAVLPQGVFGLVEGGPEVSVALVQNPVVRAVGFTGSLFGGRALMAAAAARPDPIPVYAEMGSLNPVFVFPEAATDRSWVTALAAAVTGSSGQLCTKPGLVVVPDETFARALAAEVAAAPTHRMLTPAMAQAHERWFEQASVVGGVQVVAGDGNPRPFTVQLPPEALHGPFLEEHFGPAVVVCCAPVEAYPHIVETLEGTLTATVIANSNDQPAAAALLPGLVARAGRVVWNGVPTGVAVCDAMHHGGPWPATSAPWATSVGSAAIQRFLRTVALQGLPPELVDEVVPTG</sequence>
<dbReference type="InterPro" id="IPR016163">
    <property type="entry name" value="Ald_DH_C"/>
</dbReference>
<dbReference type="SUPFAM" id="SSF53720">
    <property type="entry name" value="ALDH-like"/>
    <property type="match status" value="1"/>
</dbReference>
<dbReference type="Proteomes" id="UP000199504">
    <property type="component" value="Unassembled WGS sequence"/>
</dbReference>
<dbReference type="Gene3D" id="3.40.605.10">
    <property type="entry name" value="Aldehyde Dehydrogenase, Chain A, domain 1"/>
    <property type="match status" value="1"/>
</dbReference>
<dbReference type="RefSeq" id="WP_091615509.1">
    <property type="nucleotide sequence ID" value="NZ_FMCX01000012.1"/>
</dbReference>
<dbReference type="InterPro" id="IPR016162">
    <property type="entry name" value="Ald_DH_N"/>
</dbReference>
<organism evidence="3 4">
    <name type="scientific">Micromonospora mirobrigensis</name>
    <dbReference type="NCBI Taxonomy" id="262898"/>
    <lineage>
        <taxon>Bacteria</taxon>
        <taxon>Bacillati</taxon>
        <taxon>Actinomycetota</taxon>
        <taxon>Actinomycetes</taxon>
        <taxon>Micromonosporales</taxon>
        <taxon>Micromonosporaceae</taxon>
        <taxon>Micromonospora</taxon>
    </lineage>
</organism>
<evidence type="ECO:0000313" key="3">
    <source>
        <dbReference type="EMBL" id="SCF45768.1"/>
    </source>
</evidence>
<keyword evidence="4" id="KW-1185">Reference proteome</keyword>
<dbReference type="Gene3D" id="3.40.309.10">
    <property type="entry name" value="Aldehyde Dehydrogenase, Chain A, domain 2"/>
    <property type="match status" value="1"/>
</dbReference>
<feature type="domain" description="Aldehyde dehydrogenase" evidence="2">
    <location>
        <begin position="3"/>
        <end position="388"/>
    </location>
</feature>
<evidence type="ECO:0000256" key="1">
    <source>
        <dbReference type="ARBA" id="ARBA00023002"/>
    </source>
</evidence>
<protein>
    <submittedName>
        <fullName evidence="3">NADP-dependent aldehyde dehydrogenase</fullName>
    </submittedName>
</protein>
<dbReference type="OrthoDB" id="9770537at2"/>
<dbReference type="AlphaFoldDB" id="A0A1C5AKJ9"/>
<dbReference type="STRING" id="262898.GA0070564_11223"/>
<name>A0A1C5AKJ9_9ACTN</name>
<evidence type="ECO:0000313" key="4">
    <source>
        <dbReference type="Proteomes" id="UP000199504"/>
    </source>
</evidence>
<gene>
    <name evidence="3" type="ORF">GA0070564_11223</name>
</gene>
<dbReference type="GO" id="GO:0016620">
    <property type="term" value="F:oxidoreductase activity, acting on the aldehyde or oxo group of donors, NAD or NADP as acceptor"/>
    <property type="evidence" value="ECO:0007669"/>
    <property type="project" value="InterPro"/>
</dbReference>
<reference evidence="4" key="1">
    <citation type="submission" date="2016-06" db="EMBL/GenBank/DDBJ databases">
        <authorList>
            <person name="Varghese N."/>
            <person name="Submissions Spin"/>
        </authorList>
    </citation>
    <scope>NUCLEOTIDE SEQUENCE [LARGE SCALE GENOMIC DNA]</scope>
    <source>
        <strain evidence="4">DSM 44830</strain>
    </source>
</reference>
<accession>A0A1C5AKJ9</accession>
<dbReference type="EMBL" id="FMCX01000012">
    <property type="protein sequence ID" value="SCF45768.1"/>
    <property type="molecule type" value="Genomic_DNA"/>
</dbReference>
<dbReference type="InterPro" id="IPR050740">
    <property type="entry name" value="Aldehyde_DH_Superfamily"/>
</dbReference>
<dbReference type="PANTHER" id="PTHR43353">
    <property type="entry name" value="SUCCINATE-SEMIALDEHYDE DEHYDROGENASE, MITOCHONDRIAL"/>
    <property type="match status" value="1"/>
</dbReference>
<dbReference type="PANTHER" id="PTHR43353:SF3">
    <property type="entry name" value="ALDEHYDE DEHYDROGENASE-RELATED"/>
    <property type="match status" value="1"/>
</dbReference>
<dbReference type="InterPro" id="IPR015590">
    <property type="entry name" value="Aldehyde_DH_dom"/>
</dbReference>
<keyword evidence="1" id="KW-0560">Oxidoreductase</keyword>